<accession>A0A6V7QL57</accession>
<dbReference type="AlphaFoldDB" id="A0A6V7QL57"/>
<evidence type="ECO:0000313" key="1">
    <source>
        <dbReference type="EMBL" id="CAD1843900.1"/>
    </source>
</evidence>
<reference evidence="1" key="1">
    <citation type="submission" date="2020-07" db="EMBL/GenBank/DDBJ databases">
        <authorList>
            <person name="Lin J."/>
        </authorList>
    </citation>
    <scope>NUCLEOTIDE SEQUENCE</scope>
</reference>
<dbReference type="EMBL" id="LR862137">
    <property type="protein sequence ID" value="CAD1843900.1"/>
    <property type="molecule type" value="Genomic_DNA"/>
</dbReference>
<name>A0A6V7QL57_ANACO</name>
<protein>
    <submittedName>
        <fullName evidence="1">Uncharacterized protein</fullName>
    </submittedName>
</protein>
<sequence>MSSHNYYYVALSKATSKAHDSTEEQNVMCSFANHTLHRANSDPSFGCPIVGPKIYLVNIVCADMWLVVGEVRRIRIWAQHTAGGGTEGEQLCSLEVSNAQKEVWAPESGRSCRVNRPILGESWMFDQRKLLHLSLLVLEDVHQLNGGFGIDRSLRSWVWTRG</sequence>
<organism evidence="1">
    <name type="scientific">Ananas comosus var. bracteatus</name>
    <name type="common">red pineapple</name>
    <dbReference type="NCBI Taxonomy" id="296719"/>
    <lineage>
        <taxon>Eukaryota</taxon>
        <taxon>Viridiplantae</taxon>
        <taxon>Streptophyta</taxon>
        <taxon>Embryophyta</taxon>
        <taxon>Tracheophyta</taxon>
        <taxon>Spermatophyta</taxon>
        <taxon>Magnoliopsida</taxon>
        <taxon>Liliopsida</taxon>
        <taxon>Poales</taxon>
        <taxon>Bromeliaceae</taxon>
        <taxon>Bromelioideae</taxon>
        <taxon>Ananas</taxon>
    </lineage>
</organism>
<proteinExistence type="predicted"/>
<gene>
    <name evidence="1" type="ORF">CB5_LOCUS27111</name>
</gene>